<protein>
    <submittedName>
        <fullName evidence="1">Uncharacterized protein</fullName>
    </submittedName>
</protein>
<sequence length="512" mass="52916">MTWSKVEVTETVTAATVYNVFDENSNRATQTTEYAVLPPDMTLPPTAADGRQIYTIPYRSVVNVSLVVTTSVDTVTYPNLYLSYATSVDYMGDIPATDSTGQPTCIIGKGSYLTLQTTSTRAIQVPQMTPDPDDPQGYLYAMVQATDRIGNVDVADFSSFVWPEENVFRTCIPIEYPHQPQLLSTALFLTVTSDKRIPFMTVPVQAEPSSPPGKSMEDPPAAPTLVPVKAIPAPGLTRGPAQTAVAIGDATFTPTMHVGDAMTVGAAAQPTTVVLATNQVGSTVLVVGGSMTVDVPALVPSAEESNSPIIAGDHTFTPTTGPLLVAADGHILEMGSTLISGKSSTLLTTNAAGSSVLIFGGSATFEIPASPTGPIVFAGQTFTALQGTNLVAENGQVLRMGGTAYPEPGRSGIVLTTNAAGESILIDAGQTTVTIPPTMSNDVARATMKGIGGAIRANGAVDGSAQDERTGKPSGTASGPLAFTGASSSAYSIAVWTSMVCLPSLLVSVVML</sequence>
<organism evidence="1 2">
    <name type="scientific">Elsinoe batatas</name>
    <dbReference type="NCBI Taxonomy" id="2601811"/>
    <lineage>
        <taxon>Eukaryota</taxon>
        <taxon>Fungi</taxon>
        <taxon>Dikarya</taxon>
        <taxon>Ascomycota</taxon>
        <taxon>Pezizomycotina</taxon>
        <taxon>Dothideomycetes</taxon>
        <taxon>Dothideomycetidae</taxon>
        <taxon>Myriangiales</taxon>
        <taxon>Elsinoaceae</taxon>
        <taxon>Elsinoe</taxon>
    </lineage>
</organism>
<reference evidence="1" key="1">
    <citation type="submission" date="2021-07" db="EMBL/GenBank/DDBJ databases">
        <title>Elsinoe batatas strain:CRI-CJ2 Genome sequencing and assembly.</title>
        <authorList>
            <person name="Huang L."/>
        </authorList>
    </citation>
    <scope>NUCLEOTIDE SEQUENCE</scope>
    <source>
        <strain evidence="1">CRI-CJ2</strain>
    </source>
</reference>
<keyword evidence="2" id="KW-1185">Reference proteome</keyword>
<dbReference type="OrthoDB" id="3944128at2759"/>
<dbReference type="EMBL" id="JAESVG020000002">
    <property type="protein sequence ID" value="KAG8630472.1"/>
    <property type="molecule type" value="Genomic_DNA"/>
</dbReference>
<name>A0A8K0L771_9PEZI</name>
<evidence type="ECO:0000313" key="2">
    <source>
        <dbReference type="Proteomes" id="UP000809789"/>
    </source>
</evidence>
<gene>
    <name evidence="1" type="ORF">KVT40_002091</name>
</gene>
<dbReference type="AlphaFoldDB" id="A0A8K0L771"/>
<accession>A0A8K0L771</accession>
<dbReference type="Proteomes" id="UP000809789">
    <property type="component" value="Unassembled WGS sequence"/>
</dbReference>
<proteinExistence type="predicted"/>
<evidence type="ECO:0000313" key="1">
    <source>
        <dbReference type="EMBL" id="KAG8630472.1"/>
    </source>
</evidence>
<comment type="caution">
    <text evidence="1">The sequence shown here is derived from an EMBL/GenBank/DDBJ whole genome shotgun (WGS) entry which is preliminary data.</text>
</comment>